<accession>A0A1A3P6V8</accession>
<dbReference type="EMBL" id="LZLS01000040">
    <property type="protein sequence ID" value="OBK29978.1"/>
    <property type="molecule type" value="Genomic_DNA"/>
</dbReference>
<name>A0A1A3P6V8_MYCAS</name>
<feature type="transmembrane region" description="Helical" evidence="1">
    <location>
        <begin position="41"/>
        <end position="60"/>
    </location>
</feature>
<sequence>MVTVFKHVRHFYVPGLAVVSLLLAFAFLGGLVAALAAGSSLAIAAAIGLIACLVGAVAGFRASGRKIALFKDSDDPSNNISIFSTPLRREQIDRYFDSYRRAEEASSEADSGLTVLVGGRAPKYDVAQVVEDERVPALTASAR</sequence>
<evidence type="ECO:0000313" key="3">
    <source>
        <dbReference type="Proteomes" id="UP000093928"/>
    </source>
</evidence>
<evidence type="ECO:0000256" key="1">
    <source>
        <dbReference type="SAM" id="Phobius"/>
    </source>
</evidence>
<reference evidence="2 3" key="1">
    <citation type="submission" date="2016-06" db="EMBL/GenBank/DDBJ databases">
        <authorList>
            <person name="Kjaerup R.B."/>
            <person name="Dalgaard T.S."/>
            <person name="Juul-Madsen H.R."/>
        </authorList>
    </citation>
    <scope>NUCLEOTIDE SEQUENCE [LARGE SCALE GENOMIC DNA]</scope>
    <source>
        <strain evidence="2 3">1165133.8</strain>
    </source>
</reference>
<dbReference type="Proteomes" id="UP000093928">
    <property type="component" value="Unassembled WGS sequence"/>
</dbReference>
<dbReference type="AlphaFoldDB" id="A0A1A3P6V8"/>
<protein>
    <submittedName>
        <fullName evidence="2">Uncharacterized protein</fullName>
    </submittedName>
</protein>
<keyword evidence="1" id="KW-1133">Transmembrane helix</keyword>
<proteinExistence type="predicted"/>
<feature type="transmembrane region" description="Helical" evidence="1">
    <location>
        <begin position="12"/>
        <end position="35"/>
    </location>
</feature>
<keyword evidence="1" id="KW-0472">Membrane</keyword>
<organism evidence="2 3">
    <name type="scientific">Mycobacterium asiaticum</name>
    <dbReference type="NCBI Taxonomy" id="1790"/>
    <lineage>
        <taxon>Bacteria</taxon>
        <taxon>Bacillati</taxon>
        <taxon>Actinomycetota</taxon>
        <taxon>Actinomycetes</taxon>
        <taxon>Mycobacteriales</taxon>
        <taxon>Mycobacteriaceae</taxon>
        <taxon>Mycobacterium</taxon>
    </lineage>
</organism>
<gene>
    <name evidence="2" type="ORF">A5634_17035</name>
</gene>
<evidence type="ECO:0000313" key="2">
    <source>
        <dbReference type="EMBL" id="OBK29978.1"/>
    </source>
</evidence>
<keyword evidence="1" id="KW-0812">Transmembrane</keyword>
<comment type="caution">
    <text evidence="2">The sequence shown here is derived from an EMBL/GenBank/DDBJ whole genome shotgun (WGS) entry which is preliminary data.</text>
</comment>